<evidence type="ECO:0000313" key="1">
    <source>
        <dbReference type="EMBL" id="ETE63343.1"/>
    </source>
</evidence>
<name>V8NNU8_OPHHA</name>
<accession>V8NNU8</accession>
<sequence length="317" mass="35921">MANGKRRIAMAVWSGSGSVPATLVRPSLTSVSSGELQSLRTCNCEMAVLPLRQLLSLQPDSFLLQGDTLAVLSPLDRRPGGGFTVISDGFFQLDGREQCRLTGYFKRHVELNSHHDYKNYRETILGRPLVFIINVRTKYNSSKEKTYALLVNTRHPKMRRQIENSMNNVISSVIGESYKLQFNFQDVVKNFFPSEAYLVHEESLSFSYEFKTDALFDFLYWFGISKRTVSMNGKVLNLSSTNPEKKEIITKFLDKMSEPNLRSNSFSDRKFSIISRVSIDDVFNGNLTSQSTWMESPLALWTVSGSRKSGDRSSIEG</sequence>
<reference evidence="1 2" key="1">
    <citation type="journal article" date="2013" name="Proc. Natl. Acad. Sci. U.S.A.">
        <title>The king cobra genome reveals dynamic gene evolution and adaptation in the snake venom system.</title>
        <authorList>
            <person name="Vonk F.J."/>
            <person name="Casewell N.R."/>
            <person name="Henkel C.V."/>
            <person name="Heimberg A.M."/>
            <person name="Jansen H.J."/>
            <person name="McCleary R.J."/>
            <person name="Kerkkamp H.M."/>
            <person name="Vos R.A."/>
            <person name="Guerreiro I."/>
            <person name="Calvete J.J."/>
            <person name="Wuster W."/>
            <person name="Woods A.E."/>
            <person name="Logan J.M."/>
            <person name="Harrison R.A."/>
            <person name="Castoe T.A."/>
            <person name="de Koning A.P."/>
            <person name="Pollock D.D."/>
            <person name="Yandell M."/>
            <person name="Calderon D."/>
            <person name="Renjifo C."/>
            <person name="Currier R.B."/>
            <person name="Salgado D."/>
            <person name="Pla D."/>
            <person name="Sanz L."/>
            <person name="Hyder A.S."/>
            <person name="Ribeiro J.M."/>
            <person name="Arntzen J.W."/>
            <person name="van den Thillart G.E."/>
            <person name="Boetzer M."/>
            <person name="Pirovano W."/>
            <person name="Dirks R.P."/>
            <person name="Spaink H.P."/>
            <person name="Duboule D."/>
            <person name="McGlinn E."/>
            <person name="Kini R.M."/>
            <person name="Richardson M.K."/>
        </authorList>
    </citation>
    <scope>NUCLEOTIDE SEQUENCE</scope>
    <source>
        <tissue evidence="1">Blood</tissue>
    </source>
</reference>
<keyword evidence="2" id="KW-1185">Reference proteome</keyword>
<gene>
    <name evidence="1" type="ORF">L345_10894</name>
</gene>
<dbReference type="EMBL" id="AZIM01002793">
    <property type="protein sequence ID" value="ETE63343.1"/>
    <property type="molecule type" value="Genomic_DNA"/>
</dbReference>
<feature type="non-terminal residue" evidence="1">
    <location>
        <position position="1"/>
    </location>
</feature>
<evidence type="ECO:0008006" key="3">
    <source>
        <dbReference type="Google" id="ProtNLM"/>
    </source>
</evidence>
<comment type="caution">
    <text evidence="1">The sequence shown here is derived from an EMBL/GenBank/DDBJ whole genome shotgun (WGS) entry which is preliminary data.</text>
</comment>
<dbReference type="PANTHER" id="PTHR33769">
    <property type="entry name" value="TESTIS-EXPRESSED PROTEIN 26 ISOFORM X3"/>
    <property type="match status" value="1"/>
</dbReference>
<proteinExistence type="predicted"/>
<organism evidence="1 2">
    <name type="scientific">Ophiophagus hannah</name>
    <name type="common">King cobra</name>
    <name type="synonym">Naja hannah</name>
    <dbReference type="NCBI Taxonomy" id="8665"/>
    <lineage>
        <taxon>Eukaryota</taxon>
        <taxon>Metazoa</taxon>
        <taxon>Chordata</taxon>
        <taxon>Craniata</taxon>
        <taxon>Vertebrata</taxon>
        <taxon>Euteleostomi</taxon>
        <taxon>Lepidosauria</taxon>
        <taxon>Squamata</taxon>
        <taxon>Bifurcata</taxon>
        <taxon>Unidentata</taxon>
        <taxon>Episquamata</taxon>
        <taxon>Toxicofera</taxon>
        <taxon>Serpentes</taxon>
        <taxon>Colubroidea</taxon>
        <taxon>Elapidae</taxon>
        <taxon>Elapinae</taxon>
        <taxon>Ophiophagus</taxon>
    </lineage>
</organism>
<dbReference type="Proteomes" id="UP000018936">
    <property type="component" value="Unassembled WGS sequence"/>
</dbReference>
<dbReference type="PANTHER" id="PTHR33769:SF3">
    <property type="entry name" value="MESENTERIC ESTROGEN-DEPENDENT ADIPOGENESIS PROTEIN"/>
    <property type="match status" value="1"/>
</dbReference>
<evidence type="ECO:0000313" key="2">
    <source>
        <dbReference type="Proteomes" id="UP000018936"/>
    </source>
</evidence>
<protein>
    <recommendedName>
        <fullName evidence="3">Mesenteric estrogen-dependent adipogenesis protein</fullName>
    </recommendedName>
</protein>
<dbReference type="AlphaFoldDB" id="V8NNU8"/>
<dbReference type="GO" id="GO:0005737">
    <property type="term" value="C:cytoplasm"/>
    <property type="evidence" value="ECO:0007669"/>
    <property type="project" value="TreeGrafter"/>
</dbReference>
<dbReference type="InterPro" id="IPR043460">
    <property type="entry name" value="MEDAG/TEX26"/>
</dbReference>
<dbReference type="OrthoDB" id="10008580at2759"/>